<dbReference type="Proteomes" id="UP000295131">
    <property type="component" value="Unassembled WGS sequence"/>
</dbReference>
<keyword evidence="3" id="KW-1185">Reference proteome</keyword>
<dbReference type="RefSeq" id="WP_133284398.1">
    <property type="nucleotide sequence ID" value="NZ_SMSI01000002.1"/>
</dbReference>
<comment type="caution">
    <text evidence="2">The sequence shown here is derived from an EMBL/GenBank/DDBJ whole genome shotgun (WGS) entry which is preliminary data.</text>
</comment>
<name>A0A4R5PK78_9HYPH</name>
<feature type="region of interest" description="Disordered" evidence="1">
    <location>
        <begin position="1"/>
        <end position="22"/>
    </location>
</feature>
<gene>
    <name evidence="2" type="ORF">E2A64_10180</name>
</gene>
<dbReference type="AlphaFoldDB" id="A0A4R5PK78"/>
<reference evidence="2 3" key="1">
    <citation type="journal article" date="2013" name="Int. J. Syst. Evol. Microbiol.">
        <title>Hoeflea suaedae sp. nov., an endophytic bacterium isolated from the root of the halophyte Suaeda maritima.</title>
        <authorList>
            <person name="Chung E.J."/>
            <person name="Park J.A."/>
            <person name="Pramanik P."/>
            <person name="Bibi F."/>
            <person name="Jeon C.O."/>
            <person name="Chung Y.R."/>
        </authorList>
    </citation>
    <scope>NUCLEOTIDE SEQUENCE [LARGE SCALE GENOMIC DNA]</scope>
    <source>
        <strain evidence="2 3">YC6898</strain>
    </source>
</reference>
<dbReference type="OrthoDB" id="7867138at2"/>
<proteinExistence type="predicted"/>
<organism evidence="2 3">
    <name type="scientific">Pseudohoeflea suaedae</name>
    <dbReference type="NCBI Taxonomy" id="877384"/>
    <lineage>
        <taxon>Bacteria</taxon>
        <taxon>Pseudomonadati</taxon>
        <taxon>Pseudomonadota</taxon>
        <taxon>Alphaproteobacteria</taxon>
        <taxon>Hyphomicrobiales</taxon>
        <taxon>Rhizobiaceae</taxon>
        <taxon>Pseudohoeflea</taxon>
    </lineage>
</organism>
<dbReference type="EMBL" id="SMSI01000002">
    <property type="protein sequence ID" value="TDH35698.1"/>
    <property type="molecule type" value="Genomic_DNA"/>
</dbReference>
<evidence type="ECO:0000313" key="2">
    <source>
        <dbReference type="EMBL" id="TDH35698.1"/>
    </source>
</evidence>
<sequence length="63" mass="7426">METKREDDFTPHDGRPRPVPSFASVDIKFRDGDIFTKQRAGHWIWEHHNDPSDIVAYRMESAE</sequence>
<evidence type="ECO:0000313" key="3">
    <source>
        <dbReference type="Proteomes" id="UP000295131"/>
    </source>
</evidence>
<feature type="compositionally biased region" description="Basic and acidic residues" evidence="1">
    <location>
        <begin position="1"/>
        <end position="16"/>
    </location>
</feature>
<accession>A0A4R5PK78</accession>
<evidence type="ECO:0000256" key="1">
    <source>
        <dbReference type="SAM" id="MobiDB-lite"/>
    </source>
</evidence>
<protein>
    <submittedName>
        <fullName evidence="2">Uncharacterized protein</fullName>
    </submittedName>
</protein>